<proteinExistence type="predicted"/>
<evidence type="ECO:0000256" key="1">
    <source>
        <dbReference type="ARBA" id="ARBA00004651"/>
    </source>
</evidence>
<dbReference type="InterPro" id="IPR018076">
    <property type="entry name" value="T2SS_GspF_dom"/>
</dbReference>
<dbReference type="EMBL" id="PKPZ01000012">
    <property type="protein sequence ID" value="RPB38460.1"/>
    <property type="molecule type" value="Genomic_DNA"/>
</dbReference>
<evidence type="ECO:0000313" key="9">
    <source>
        <dbReference type="EMBL" id="RPB38460.1"/>
    </source>
</evidence>
<dbReference type="RefSeq" id="WP_047008928.1">
    <property type="nucleotide sequence ID" value="NZ_CAJDZE010000008.1"/>
</dbReference>
<dbReference type="GeneID" id="57839847"/>
<keyword evidence="4 6" id="KW-1133">Transmembrane helix</keyword>
<sequence>MESIQGWLNGFAVGQETLLMGLILITTVLVVMTLGSIIIGVNSPIKRKLAELSGDKKEVSHHNKKMADTLESLAPLTSPTSEKERQTTRNKLMHAGFHESNALSMFYAIKSVTTILGVMVAALVYFSIPESKYLYTYMALSVFIGLLIPDFILRRMVNKRQQAIRAGVPDMLDLLVVCTESGLGFNAALRRVADELVISHPELADEIDTVCNKIKAGKPMPEALRELVLRTGLEELMGLVSMLSHASRIGGSLVNSLREYTEDYRDKRQQAAEEIAAKIPVKMMFPMVLFIWPCFFIVAIGPALISLAEAFSN</sequence>
<evidence type="ECO:0000256" key="5">
    <source>
        <dbReference type="ARBA" id="ARBA00023136"/>
    </source>
</evidence>
<evidence type="ECO:0000256" key="2">
    <source>
        <dbReference type="ARBA" id="ARBA00022475"/>
    </source>
</evidence>
<evidence type="ECO:0000259" key="7">
    <source>
        <dbReference type="Pfam" id="PF00482"/>
    </source>
</evidence>
<feature type="domain" description="Type II secretion system protein GspF" evidence="7">
    <location>
        <begin position="172"/>
        <end position="299"/>
    </location>
</feature>
<evidence type="ECO:0000313" key="11">
    <source>
        <dbReference type="Proteomes" id="UP000283878"/>
    </source>
</evidence>
<keyword evidence="2" id="KW-1003">Cell membrane</keyword>
<evidence type="ECO:0000256" key="3">
    <source>
        <dbReference type="ARBA" id="ARBA00022692"/>
    </source>
</evidence>
<dbReference type="PANTHER" id="PTHR35007:SF2">
    <property type="entry name" value="PILUS ASSEMBLE PROTEIN"/>
    <property type="match status" value="1"/>
</dbReference>
<feature type="transmembrane region" description="Helical" evidence="6">
    <location>
        <begin position="288"/>
        <end position="308"/>
    </location>
</feature>
<dbReference type="Proteomes" id="UP000283878">
    <property type="component" value="Unassembled WGS sequence"/>
</dbReference>
<evidence type="ECO:0000256" key="4">
    <source>
        <dbReference type="ARBA" id="ARBA00022989"/>
    </source>
</evidence>
<dbReference type="AlphaFoldDB" id="A0AAX1XLI0"/>
<feature type="transmembrane region" description="Helical" evidence="6">
    <location>
        <begin position="134"/>
        <end position="153"/>
    </location>
</feature>
<reference evidence="8" key="1">
    <citation type="submission" date="2017-12" db="EMBL/GenBank/DDBJ databases">
        <title>FDA dAtabase for Regulatory Grade micrObial Sequences (FDA-ARGOS): Supporting development and validation of Infectious Disease Dx tests.</title>
        <authorList>
            <person name="Hoffmann M."/>
            <person name="Allard M."/>
            <person name="Evans P."/>
            <person name="Brown E."/>
            <person name="Tallon L."/>
            <person name="Sadzewicz L."/>
            <person name="Sengamalay N."/>
            <person name="Ott S."/>
            <person name="Godinez A."/>
            <person name="Nagaraj S."/>
            <person name="Vavikolanu K."/>
            <person name="Aluvathingal J."/>
            <person name="Nadendla S."/>
            <person name="Sichtig H."/>
        </authorList>
    </citation>
    <scope>NUCLEOTIDE SEQUENCE</scope>
    <source>
        <strain evidence="8">LMG 3418</strain>
    </source>
</reference>
<gene>
    <name evidence="8" type="ORF">AL468_13485</name>
    <name evidence="9" type="ORF">CYQ91_13250</name>
</gene>
<name>A0AAX1XLI0_9VIBR</name>
<evidence type="ECO:0000313" key="10">
    <source>
        <dbReference type="Proteomes" id="UP000237665"/>
    </source>
</evidence>
<keyword evidence="5 6" id="KW-0472">Membrane</keyword>
<dbReference type="InterPro" id="IPR042094">
    <property type="entry name" value="T2SS_GspF_sf"/>
</dbReference>
<evidence type="ECO:0000256" key="6">
    <source>
        <dbReference type="SAM" id="Phobius"/>
    </source>
</evidence>
<feature type="transmembrane region" description="Helical" evidence="6">
    <location>
        <begin position="107"/>
        <end position="128"/>
    </location>
</feature>
<dbReference type="PANTHER" id="PTHR35007">
    <property type="entry name" value="INTEGRAL MEMBRANE PROTEIN-RELATED"/>
    <property type="match status" value="1"/>
</dbReference>
<reference evidence="9 11" key="4">
    <citation type="journal article" date="2018" name="AMB Express">
        <title>Occurrence and significance of pathogenicity and fitness islands in environmental vibrios.</title>
        <authorList>
            <person name="Klein S."/>
            <person name="Pipes S."/>
            <person name="Lovell C.R."/>
        </authorList>
    </citation>
    <scope>NUCLEOTIDE SEQUENCE [LARGE SCALE GENOMIC DNA]</scope>
    <source>
        <strain evidence="9 11">JBS-8-11-1</strain>
    </source>
</reference>
<dbReference type="Gene3D" id="1.20.81.30">
    <property type="entry name" value="Type II secretion system (T2SS), domain F"/>
    <property type="match status" value="1"/>
</dbReference>
<dbReference type="Proteomes" id="UP000237665">
    <property type="component" value="Chromosome 1"/>
</dbReference>
<dbReference type="EMBL" id="CP014134">
    <property type="protein sequence ID" value="AVH28086.1"/>
    <property type="molecule type" value="Genomic_DNA"/>
</dbReference>
<keyword evidence="10" id="KW-1185">Reference proteome</keyword>
<evidence type="ECO:0000313" key="8">
    <source>
        <dbReference type="EMBL" id="AVH28086.1"/>
    </source>
</evidence>
<dbReference type="Pfam" id="PF00482">
    <property type="entry name" value="T2SSF"/>
    <property type="match status" value="1"/>
</dbReference>
<keyword evidence="3 6" id="KW-0812">Transmembrane</keyword>
<comment type="subcellular location">
    <subcellularLocation>
        <location evidence="1">Cell membrane</location>
        <topology evidence="1">Multi-pass membrane protein</topology>
    </subcellularLocation>
</comment>
<reference evidence="10" key="2">
    <citation type="submission" date="2017-12" db="EMBL/GenBank/DDBJ databases">
        <title>FDA dAtabase for Regulatory Grade micrObial Sequences (FDA-ARGOS): Supporting development and validation of Infectious Disease Dx tests.</title>
        <authorList>
            <person name="Hoffmann M."/>
            <person name="Allard M."/>
            <person name="Evans P."/>
            <person name="Brown E."/>
            <person name="Tallon L.J."/>
            <person name="Sadzewicz L."/>
            <person name="Sengamalay N."/>
            <person name="Ott S."/>
            <person name="Godinez A."/>
            <person name="Nagaraj S."/>
            <person name="Vavikolanu K."/>
            <person name="Aluvathingal J."/>
            <person name="Nadendla S."/>
            <person name="Hobson J."/>
            <person name="Sichtig H."/>
        </authorList>
    </citation>
    <scope>NUCLEOTIDE SEQUENCE [LARGE SCALE GENOMIC DNA]</scope>
    <source>
        <strain evidence="10">LMG 3418</strain>
    </source>
</reference>
<reference evidence="9" key="3">
    <citation type="submission" date="2017-12" db="EMBL/GenBank/DDBJ databases">
        <authorList>
            <person name="Pipes S.E."/>
            <person name="Lovell C.R."/>
        </authorList>
    </citation>
    <scope>NUCLEOTIDE SEQUENCE</scope>
    <source>
        <strain evidence="9">JBS-8-11-1</strain>
    </source>
</reference>
<accession>A0AAX1XLI0</accession>
<dbReference type="GO" id="GO:0005886">
    <property type="term" value="C:plasma membrane"/>
    <property type="evidence" value="ECO:0007669"/>
    <property type="project" value="UniProtKB-SubCell"/>
</dbReference>
<protein>
    <submittedName>
        <fullName evidence="9">Type II secretion system F family protein</fullName>
    </submittedName>
</protein>
<organism evidence="9 11">
    <name type="scientific">Vibrio diabolicus</name>
    <dbReference type="NCBI Taxonomy" id="50719"/>
    <lineage>
        <taxon>Bacteria</taxon>
        <taxon>Pseudomonadati</taxon>
        <taxon>Pseudomonadota</taxon>
        <taxon>Gammaproteobacteria</taxon>
        <taxon>Vibrionales</taxon>
        <taxon>Vibrionaceae</taxon>
        <taxon>Vibrio</taxon>
        <taxon>Vibrio diabolicus subgroup</taxon>
    </lineage>
</organism>
<feature type="transmembrane region" description="Helical" evidence="6">
    <location>
        <begin position="18"/>
        <end position="41"/>
    </location>
</feature>